<protein>
    <submittedName>
        <fullName evidence="2">Uncharacterized protein</fullName>
    </submittedName>
</protein>
<name>A0AAV0AXQ8_PHAPC</name>
<organism evidence="2 3">
    <name type="scientific">Phakopsora pachyrhizi</name>
    <name type="common">Asian soybean rust disease fungus</name>
    <dbReference type="NCBI Taxonomy" id="170000"/>
    <lineage>
        <taxon>Eukaryota</taxon>
        <taxon>Fungi</taxon>
        <taxon>Dikarya</taxon>
        <taxon>Basidiomycota</taxon>
        <taxon>Pucciniomycotina</taxon>
        <taxon>Pucciniomycetes</taxon>
        <taxon>Pucciniales</taxon>
        <taxon>Phakopsoraceae</taxon>
        <taxon>Phakopsora</taxon>
    </lineage>
</organism>
<evidence type="ECO:0000313" key="3">
    <source>
        <dbReference type="Proteomes" id="UP001153365"/>
    </source>
</evidence>
<dbReference type="EMBL" id="CALTRL010001917">
    <property type="protein sequence ID" value="CAH7674149.1"/>
    <property type="molecule type" value="Genomic_DNA"/>
</dbReference>
<keyword evidence="3" id="KW-1185">Reference proteome</keyword>
<gene>
    <name evidence="2" type="ORF">PPACK8108_LOCUS9053</name>
</gene>
<comment type="caution">
    <text evidence="2">The sequence shown here is derived from an EMBL/GenBank/DDBJ whole genome shotgun (WGS) entry which is preliminary data.</text>
</comment>
<sequence length="175" mass="19456">MTFISSVKKTPLRFILITRVLSTLLFQTTNFNLMDHSTRPLTNIQFSLHNIHSAQNPYINNSAVGFALGYLSISSGPSGIKVLNPVNRNSLALPRIRSLRSLAPVLPLNMVLQIDWAQKDSPTSSMRTDDYISSEYKPPMPAMTRMKTMGAGAGRSSLDSQNFLITPFKEHKSKS</sequence>
<proteinExistence type="predicted"/>
<accession>A0AAV0AXQ8</accession>
<evidence type="ECO:0000256" key="1">
    <source>
        <dbReference type="SAM" id="MobiDB-lite"/>
    </source>
</evidence>
<dbReference type="AlphaFoldDB" id="A0AAV0AXQ8"/>
<feature type="region of interest" description="Disordered" evidence="1">
    <location>
        <begin position="121"/>
        <end position="160"/>
    </location>
</feature>
<reference evidence="2" key="1">
    <citation type="submission" date="2022-06" db="EMBL/GenBank/DDBJ databases">
        <authorList>
            <consortium name="SYNGENTA / RWTH Aachen University"/>
        </authorList>
    </citation>
    <scope>NUCLEOTIDE SEQUENCE</scope>
</reference>
<dbReference type="Proteomes" id="UP001153365">
    <property type="component" value="Unassembled WGS sequence"/>
</dbReference>
<evidence type="ECO:0000313" key="2">
    <source>
        <dbReference type="EMBL" id="CAH7674149.1"/>
    </source>
</evidence>